<organism evidence="1 2">
    <name type="scientific">Heyndrickxia sporothermodurans</name>
    <dbReference type="NCBI Taxonomy" id="46224"/>
    <lineage>
        <taxon>Bacteria</taxon>
        <taxon>Bacillati</taxon>
        <taxon>Bacillota</taxon>
        <taxon>Bacilli</taxon>
        <taxon>Bacillales</taxon>
        <taxon>Bacillaceae</taxon>
        <taxon>Heyndrickxia</taxon>
    </lineage>
</organism>
<accession>A0A150KP73</accession>
<evidence type="ECO:0000313" key="1">
    <source>
        <dbReference type="EMBL" id="KYD00152.1"/>
    </source>
</evidence>
<dbReference type="Gene3D" id="3.40.50.150">
    <property type="entry name" value="Vaccinia Virus protein VP39"/>
    <property type="match status" value="1"/>
</dbReference>
<evidence type="ECO:0000313" key="2">
    <source>
        <dbReference type="Proteomes" id="UP000075666"/>
    </source>
</evidence>
<gene>
    <name evidence="1" type="ORF">B4102_1164</name>
</gene>
<protein>
    <submittedName>
        <fullName evidence="1">Uncharacterized protein</fullName>
    </submittedName>
</protein>
<dbReference type="AlphaFoldDB" id="A0A150KP73"/>
<reference evidence="1 2" key="1">
    <citation type="submission" date="2016-01" db="EMBL/GenBank/DDBJ databases">
        <title>Genome Sequences of Twelve Sporeforming Bacillus Species Isolated from Foods.</title>
        <authorList>
            <person name="Berendsen E.M."/>
            <person name="Wells-Bennik M.H."/>
            <person name="Krawcyk A.O."/>
            <person name="De Jong A."/>
            <person name="Holsappel S."/>
            <person name="Eijlander R.T."/>
            <person name="Kuipers O.P."/>
        </authorList>
    </citation>
    <scope>NUCLEOTIDE SEQUENCE [LARGE SCALE GENOMIC DNA]</scope>
    <source>
        <strain evidence="1 2">B4102</strain>
    </source>
</reference>
<proteinExistence type="predicted"/>
<comment type="caution">
    <text evidence="1">The sequence shown here is derived from an EMBL/GenBank/DDBJ whole genome shotgun (WGS) entry which is preliminary data.</text>
</comment>
<dbReference type="Proteomes" id="UP000075666">
    <property type="component" value="Unassembled WGS sequence"/>
</dbReference>
<name>A0A150KP73_9BACI</name>
<keyword evidence="2" id="KW-1185">Reference proteome</keyword>
<dbReference type="STRING" id="46224.B4102_1164"/>
<sequence>MYRFEKTFQFDSWCNRMKLTEKEKNDLTEYMLHATLNIKKKFHIEVIENTIISFKGEAIIIKARKI</sequence>
<dbReference type="PATRIC" id="fig|46224.3.peg.3894"/>
<dbReference type="EMBL" id="LQYN01000073">
    <property type="protein sequence ID" value="KYD00152.1"/>
    <property type="molecule type" value="Genomic_DNA"/>
</dbReference>
<dbReference type="InterPro" id="IPR029063">
    <property type="entry name" value="SAM-dependent_MTases_sf"/>
</dbReference>